<reference evidence="1" key="1">
    <citation type="submission" date="2020-10" db="EMBL/GenBank/DDBJ databases">
        <title>The Isolation and Genome Sequence of a Novel Cyanophage S-H9-2 from the Yellow Sea, China.</title>
        <authorList>
            <person name="Jiang T."/>
            <person name="Luo L."/>
        </authorList>
    </citation>
    <scope>NUCLEOTIDE SEQUENCE</scope>
</reference>
<keyword evidence="2" id="KW-1185">Reference proteome</keyword>
<dbReference type="KEGG" id="vg:77945634"/>
<accession>A0A873WB87</accession>
<dbReference type="EMBL" id="MW147367">
    <property type="protein sequence ID" value="QPB08479.1"/>
    <property type="molecule type" value="Genomic_DNA"/>
</dbReference>
<name>A0A873WB87_9CAUD</name>
<proteinExistence type="predicted"/>
<dbReference type="RefSeq" id="YP_010669464.1">
    <property type="nucleotide sequence ID" value="NC_070960.1"/>
</dbReference>
<protein>
    <submittedName>
        <fullName evidence="1">Uncharacterized protein</fullName>
    </submittedName>
</protein>
<organism evidence="1 2">
    <name type="scientific">Synechococcus phage S-H9-2</name>
    <dbReference type="NCBI Taxonomy" id="2783669"/>
    <lineage>
        <taxon>Viruses</taxon>
        <taxon>Duplodnaviria</taxon>
        <taxon>Heunggongvirae</taxon>
        <taxon>Uroviricota</taxon>
        <taxon>Caudoviricetes</taxon>
        <taxon>Pantevenvirales</taxon>
        <taxon>Kyanoviridae</taxon>
        <taxon>Yushanluvirus</taxon>
        <taxon>Yushanluvirus satich</taxon>
    </lineage>
</organism>
<dbReference type="Proteomes" id="UP000662754">
    <property type="component" value="Segment"/>
</dbReference>
<evidence type="ECO:0000313" key="1">
    <source>
        <dbReference type="EMBL" id="QPB08479.1"/>
    </source>
</evidence>
<sequence>MSIPHFKSNHDWEAFTQIFDSQWHCKRALLNRVKDDLFPNTSWNGLSSGHMEVINDIVSNLLYECERQFKETHQDYKTEDDELFIPYKSFKENVTDALKEALNAQKECPPCDTLACADHLTDD</sequence>
<evidence type="ECO:0000313" key="2">
    <source>
        <dbReference type="Proteomes" id="UP000662754"/>
    </source>
</evidence>
<dbReference type="GeneID" id="77945634"/>